<sequence length="206" mass="22032">MQADTPVAEHHHVHGAGHASHCRAVLSGLVCLATVVFICVGTTLLIVPERAEAEPENQVTCVNGVHIAKWSPGLTNTRKPVDITTKSYWGPCESPSSALSLRASAEQRFQADLSCPRLRSLASPITWVINWDDRTTSTYVFNTALQEVEGKGSVVVGTGYIVDGRYQGARAVTVFVLGDIDSMIDGDCASPAGLVRMSGRSVLVIE</sequence>
<organism evidence="2 3">
    <name type="scientific">Pseudomonas viridiflava</name>
    <name type="common">Phytomonas viridiflava</name>
    <dbReference type="NCBI Taxonomy" id="33069"/>
    <lineage>
        <taxon>Bacteria</taxon>
        <taxon>Pseudomonadati</taxon>
        <taxon>Pseudomonadota</taxon>
        <taxon>Gammaproteobacteria</taxon>
        <taxon>Pseudomonadales</taxon>
        <taxon>Pseudomonadaceae</taxon>
        <taxon>Pseudomonas</taxon>
    </lineage>
</organism>
<keyword evidence="1" id="KW-0472">Membrane</keyword>
<comment type="caution">
    <text evidence="2">The sequence shown here is derived from an EMBL/GenBank/DDBJ whole genome shotgun (WGS) entry which is preliminary data.</text>
</comment>
<name>A0ABU7N491_PSEVI</name>
<feature type="transmembrane region" description="Helical" evidence="1">
    <location>
        <begin position="24"/>
        <end position="47"/>
    </location>
</feature>
<evidence type="ECO:0000256" key="1">
    <source>
        <dbReference type="SAM" id="Phobius"/>
    </source>
</evidence>
<keyword evidence="1" id="KW-1133">Transmembrane helix</keyword>
<gene>
    <name evidence="2" type="ORF">V2I87_06635</name>
</gene>
<protein>
    <recommendedName>
        <fullName evidence="4">Lipoprotein</fullName>
    </recommendedName>
</protein>
<keyword evidence="1" id="KW-0812">Transmembrane</keyword>
<dbReference type="Proteomes" id="UP001343600">
    <property type="component" value="Unassembled WGS sequence"/>
</dbReference>
<evidence type="ECO:0000313" key="3">
    <source>
        <dbReference type="Proteomes" id="UP001343600"/>
    </source>
</evidence>
<reference evidence="2 3" key="1">
    <citation type="submission" date="2024-01" db="EMBL/GenBank/DDBJ databases">
        <title>Characterization of Pseudomonas viridiflava in Georgia, USA.</title>
        <authorList>
            <person name="Zhao M."/>
            <person name="Dutta B."/>
        </authorList>
    </citation>
    <scope>NUCLEOTIDE SEQUENCE [LARGE SCALE GENOMIC DNA]</scope>
    <source>
        <strain evidence="2 3">21GA0539</strain>
    </source>
</reference>
<dbReference type="RefSeq" id="WP_122580988.1">
    <property type="nucleotide sequence ID" value="NZ_JAZEIH010000013.1"/>
</dbReference>
<evidence type="ECO:0000313" key="2">
    <source>
        <dbReference type="EMBL" id="MEE4039772.1"/>
    </source>
</evidence>
<proteinExistence type="predicted"/>
<keyword evidence="3" id="KW-1185">Reference proteome</keyword>
<accession>A0ABU7N491</accession>
<evidence type="ECO:0008006" key="4">
    <source>
        <dbReference type="Google" id="ProtNLM"/>
    </source>
</evidence>
<dbReference type="EMBL" id="JAZEIP010000007">
    <property type="protein sequence ID" value="MEE4039772.1"/>
    <property type="molecule type" value="Genomic_DNA"/>
</dbReference>